<accession>A0A397G8H2</accession>
<proteinExistence type="predicted"/>
<dbReference type="Proteomes" id="UP000266861">
    <property type="component" value="Unassembled WGS sequence"/>
</dbReference>
<keyword evidence="3" id="KW-1185">Reference proteome</keyword>
<name>A0A397G8H2_9GLOM</name>
<dbReference type="EMBL" id="PQFF01000504">
    <property type="protein sequence ID" value="RHZ46887.1"/>
    <property type="molecule type" value="Genomic_DNA"/>
</dbReference>
<reference evidence="2 3" key="1">
    <citation type="submission" date="2018-08" db="EMBL/GenBank/DDBJ databases">
        <title>Genome and evolution of the arbuscular mycorrhizal fungus Diversispora epigaea (formerly Glomus versiforme) and its bacterial endosymbionts.</title>
        <authorList>
            <person name="Sun X."/>
            <person name="Fei Z."/>
            <person name="Harrison M."/>
        </authorList>
    </citation>
    <scope>NUCLEOTIDE SEQUENCE [LARGE SCALE GENOMIC DNA]</scope>
    <source>
        <strain evidence="2 3">IT104</strain>
    </source>
</reference>
<evidence type="ECO:0000256" key="1">
    <source>
        <dbReference type="SAM" id="MobiDB-lite"/>
    </source>
</evidence>
<dbReference type="AlphaFoldDB" id="A0A397G8H2"/>
<protein>
    <submittedName>
        <fullName evidence="2">Uncharacterized protein</fullName>
    </submittedName>
</protein>
<evidence type="ECO:0000313" key="3">
    <source>
        <dbReference type="Proteomes" id="UP000266861"/>
    </source>
</evidence>
<organism evidence="2 3">
    <name type="scientific">Diversispora epigaea</name>
    <dbReference type="NCBI Taxonomy" id="1348612"/>
    <lineage>
        <taxon>Eukaryota</taxon>
        <taxon>Fungi</taxon>
        <taxon>Fungi incertae sedis</taxon>
        <taxon>Mucoromycota</taxon>
        <taxon>Glomeromycotina</taxon>
        <taxon>Glomeromycetes</taxon>
        <taxon>Diversisporales</taxon>
        <taxon>Diversisporaceae</taxon>
        <taxon>Diversispora</taxon>
    </lineage>
</organism>
<evidence type="ECO:0000313" key="2">
    <source>
        <dbReference type="EMBL" id="RHZ46887.1"/>
    </source>
</evidence>
<feature type="region of interest" description="Disordered" evidence="1">
    <location>
        <begin position="1"/>
        <end position="25"/>
    </location>
</feature>
<sequence length="112" mass="13163">MSKYLGPSSRIRRPDFLKTPEPPQGLELDIPYYDYSRAGSIQERYYEDPYVIIPEHFRELSKTSHMLTFDTAMVALRATIFYCSVFTKRDEFLGLHTVLNIDDHQCTYLMAE</sequence>
<gene>
    <name evidence="2" type="ORF">Glove_606g23</name>
</gene>
<comment type="caution">
    <text evidence="2">The sequence shown here is derived from an EMBL/GenBank/DDBJ whole genome shotgun (WGS) entry which is preliminary data.</text>
</comment>